<organism evidence="2 3">
    <name type="scientific">Actinokineospora fastidiosa</name>
    <dbReference type="NCBI Taxonomy" id="1816"/>
    <lineage>
        <taxon>Bacteria</taxon>
        <taxon>Bacillati</taxon>
        <taxon>Actinomycetota</taxon>
        <taxon>Actinomycetes</taxon>
        <taxon>Pseudonocardiales</taxon>
        <taxon>Pseudonocardiaceae</taxon>
        <taxon>Actinokineospora</taxon>
    </lineage>
</organism>
<gene>
    <name evidence="2" type="ORF">GCM10010171_56500</name>
</gene>
<keyword evidence="1" id="KW-0732">Signal</keyword>
<evidence type="ECO:0008006" key="4">
    <source>
        <dbReference type="Google" id="ProtNLM"/>
    </source>
</evidence>
<dbReference type="RefSeq" id="WP_189213657.1">
    <property type="nucleotide sequence ID" value="NZ_BMRB01000007.1"/>
</dbReference>
<keyword evidence="3" id="KW-1185">Reference proteome</keyword>
<evidence type="ECO:0000313" key="3">
    <source>
        <dbReference type="Proteomes" id="UP000660680"/>
    </source>
</evidence>
<sequence length="103" mass="10630">MFIKRLAVSVATVGTLVSGVAILGASEAMAAPCGLSYTIGDVPGGPLKIVYYKIRNCHSYTVKRKLDLAGTTDGVCHTIGAGRTVSSTRIIAGWAGVRGMKAC</sequence>
<dbReference type="AlphaFoldDB" id="A0A918GQL4"/>
<protein>
    <recommendedName>
        <fullName evidence="4">Secreted protein</fullName>
    </recommendedName>
</protein>
<reference evidence="2" key="1">
    <citation type="journal article" date="2014" name="Int. J. Syst. Evol. Microbiol.">
        <title>Complete genome sequence of Corynebacterium casei LMG S-19264T (=DSM 44701T), isolated from a smear-ripened cheese.</title>
        <authorList>
            <consortium name="US DOE Joint Genome Institute (JGI-PGF)"/>
            <person name="Walter F."/>
            <person name="Albersmeier A."/>
            <person name="Kalinowski J."/>
            <person name="Ruckert C."/>
        </authorList>
    </citation>
    <scope>NUCLEOTIDE SEQUENCE</scope>
    <source>
        <strain evidence="2">JCM 3276</strain>
    </source>
</reference>
<dbReference type="EMBL" id="BMRB01000007">
    <property type="protein sequence ID" value="GGS54075.1"/>
    <property type="molecule type" value="Genomic_DNA"/>
</dbReference>
<evidence type="ECO:0000313" key="2">
    <source>
        <dbReference type="EMBL" id="GGS54075.1"/>
    </source>
</evidence>
<feature type="signal peptide" evidence="1">
    <location>
        <begin position="1"/>
        <end position="30"/>
    </location>
</feature>
<comment type="caution">
    <text evidence="2">The sequence shown here is derived from an EMBL/GenBank/DDBJ whole genome shotgun (WGS) entry which is preliminary data.</text>
</comment>
<proteinExistence type="predicted"/>
<accession>A0A918GQL4</accession>
<name>A0A918GQL4_9PSEU</name>
<dbReference type="Proteomes" id="UP000660680">
    <property type="component" value="Unassembled WGS sequence"/>
</dbReference>
<reference evidence="2" key="2">
    <citation type="submission" date="2020-09" db="EMBL/GenBank/DDBJ databases">
        <authorList>
            <person name="Sun Q."/>
            <person name="Ohkuma M."/>
        </authorList>
    </citation>
    <scope>NUCLEOTIDE SEQUENCE</scope>
    <source>
        <strain evidence="2">JCM 3276</strain>
    </source>
</reference>
<evidence type="ECO:0000256" key="1">
    <source>
        <dbReference type="SAM" id="SignalP"/>
    </source>
</evidence>
<feature type="chain" id="PRO_5036996265" description="Secreted protein" evidence="1">
    <location>
        <begin position="31"/>
        <end position="103"/>
    </location>
</feature>